<organism evidence="2 3">
    <name type="scientific">Hydrogenimonas thermophila</name>
    <dbReference type="NCBI Taxonomy" id="223786"/>
    <lineage>
        <taxon>Bacteria</taxon>
        <taxon>Pseudomonadati</taxon>
        <taxon>Campylobacterota</taxon>
        <taxon>Epsilonproteobacteria</taxon>
        <taxon>Campylobacterales</taxon>
        <taxon>Hydrogenimonadaceae</taxon>
        <taxon>Hydrogenimonas</taxon>
    </lineage>
</organism>
<evidence type="ECO:0000313" key="2">
    <source>
        <dbReference type="EMBL" id="SFP33045.1"/>
    </source>
</evidence>
<gene>
    <name evidence="2" type="ORF">SAMN05216234_11527</name>
</gene>
<dbReference type="AlphaFoldDB" id="A0A1I5PG83"/>
<dbReference type="OrthoDB" id="9790406at2"/>
<dbReference type="Pfam" id="PF01584">
    <property type="entry name" value="CheW"/>
    <property type="match status" value="1"/>
</dbReference>
<dbReference type="STRING" id="223786.SAMN05216234_11527"/>
<dbReference type="Gene3D" id="2.30.30.40">
    <property type="entry name" value="SH3 Domains"/>
    <property type="match status" value="1"/>
</dbReference>
<dbReference type="PANTHER" id="PTHR22617:SF41">
    <property type="entry name" value="CHEMOTAXIS SIGNAL TRANSDUCTION SYSTEM ADAPTOR PROTEIN CHEW"/>
    <property type="match status" value="1"/>
</dbReference>
<dbReference type="SUPFAM" id="SSF50341">
    <property type="entry name" value="CheW-like"/>
    <property type="match status" value="1"/>
</dbReference>
<dbReference type="PROSITE" id="PS50851">
    <property type="entry name" value="CHEW"/>
    <property type="match status" value="1"/>
</dbReference>
<dbReference type="InterPro" id="IPR039315">
    <property type="entry name" value="CheW"/>
</dbReference>
<dbReference type="InterPro" id="IPR036061">
    <property type="entry name" value="CheW-like_dom_sf"/>
</dbReference>
<evidence type="ECO:0000259" key="1">
    <source>
        <dbReference type="PROSITE" id="PS50851"/>
    </source>
</evidence>
<dbReference type="PANTHER" id="PTHR22617">
    <property type="entry name" value="CHEMOTAXIS SENSOR HISTIDINE KINASE-RELATED"/>
    <property type="match status" value="1"/>
</dbReference>
<dbReference type="Gene3D" id="2.40.50.180">
    <property type="entry name" value="CheA-289, Domain 4"/>
    <property type="match status" value="1"/>
</dbReference>
<dbReference type="GO" id="GO:0007165">
    <property type="term" value="P:signal transduction"/>
    <property type="evidence" value="ECO:0007669"/>
    <property type="project" value="InterPro"/>
</dbReference>
<dbReference type="GO" id="GO:0005829">
    <property type="term" value="C:cytosol"/>
    <property type="evidence" value="ECO:0007669"/>
    <property type="project" value="TreeGrafter"/>
</dbReference>
<sequence length="159" mass="18010">MENSDKNQYLIFYIGKDVFAIDAEEIKEIISYTRVTKVPLMTSSVLGVTNIRGNVIPVIDLSIRIGIRENSKINKWSSIIIIKNNVNRPQEMGIVVDLVNEVYELESKDLEDVPVFGTKIPKIFIKNIAKIENKFVPILDHNAILDIEVLSKIDTGKIL</sequence>
<feature type="domain" description="CheW-like" evidence="1">
    <location>
        <begin position="6"/>
        <end position="150"/>
    </location>
</feature>
<dbReference type="RefSeq" id="WP_143089706.1">
    <property type="nucleotide sequence ID" value="NZ_CP136592.1"/>
</dbReference>
<dbReference type="SMART" id="SM00260">
    <property type="entry name" value="CheW"/>
    <property type="match status" value="1"/>
</dbReference>
<evidence type="ECO:0000313" key="3">
    <source>
        <dbReference type="Proteomes" id="UP000199227"/>
    </source>
</evidence>
<name>A0A1I5PG83_9BACT</name>
<dbReference type="EMBL" id="FOXB01000015">
    <property type="protein sequence ID" value="SFP33045.1"/>
    <property type="molecule type" value="Genomic_DNA"/>
</dbReference>
<dbReference type="GO" id="GO:0006935">
    <property type="term" value="P:chemotaxis"/>
    <property type="evidence" value="ECO:0007669"/>
    <property type="project" value="InterPro"/>
</dbReference>
<dbReference type="InterPro" id="IPR002545">
    <property type="entry name" value="CheW-lke_dom"/>
</dbReference>
<dbReference type="Proteomes" id="UP000199227">
    <property type="component" value="Unassembled WGS sequence"/>
</dbReference>
<proteinExistence type="predicted"/>
<reference evidence="2 3" key="1">
    <citation type="submission" date="2016-10" db="EMBL/GenBank/DDBJ databases">
        <authorList>
            <person name="de Groot N.N."/>
        </authorList>
    </citation>
    <scope>NUCLEOTIDE SEQUENCE [LARGE SCALE GENOMIC DNA]</scope>
    <source>
        <strain evidence="2 3">EP1-55-1</strain>
    </source>
</reference>
<accession>A0A1I5PG83</accession>
<keyword evidence="3" id="KW-1185">Reference proteome</keyword>
<protein>
    <submittedName>
        <fullName evidence="2">Purine-binding chemotaxis protein CheW</fullName>
    </submittedName>
</protein>